<dbReference type="FunFam" id="3.30.200.20:FF:000039">
    <property type="entry name" value="receptor-like protein kinase FERONIA"/>
    <property type="match status" value="1"/>
</dbReference>
<evidence type="ECO:0000259" key="15">
    <source>
        <dbReference type="PROSITE" id="PS50011"/>
    </source>
</evidence>
<evidence type="ECO:0000256" key="14">
    <source>
        <dbReference type="SAM" id="SignalP"/>
    </source>
</evidence>
<gene>
    <name evidence="16" type="ORF">PHAVU_004G040300g</name>
</gene>
<dbReference type="Gene3D" id="1.10.510.10">
    <property type="entry name" value="Transferase(Phosphotransferase) domain 1"/>
    <property type="match status" value="1"/>
</dbReference>
<dbReference type="GO" id="GO:0005524">
    <property type="term" value="F:ATP binding"/>
    <property type="evidence" value="ECO:0007669"/>
    <property type="project" value="UniProtKB-UniRule"/>
</dbReference>
<dbReference type="GO" id="GO:0004674">
    <property type="term" value="F:protein serine/threonine kinase activity"/>
    <property type="evidence" value="ECO:0007669"/>
    <property type="project" value="UniProtKB-KW"/>
</dbReference>
<dbReference type="eggNOG" id="KOG1187">
    <property type="taxonomic scope" value="Eukaryota"/>
</dbReference>
<comment type="subcellular location">
    <subcellularLocation>
        <location evidence="1">Membrane</location>
        <topology evidence="1">Single-pass type I membrane protein</topology>
    </subcellularLocation>
</comment>
<keyword evidence="5 14" id="KW-0732">Signal</keyword>
<evidence type="ECO:0000256" key="11">
    <source>
        <dbReference type="ARBA" id="ARBA00023180"/>
    </source>
</evidence>
<evidence type="ECO:0000256" key="13">
    <source>
        <dbReference type="SAM" id="Phobius"/>
    </source>
</evidence>
<dbReference type="EMBL" id="CM002291">
    <property type="protein sequence ID" value="ESW23357.1"/>
    <property type="molecule type" value="Genomic_DNA"/>
</dbReference>
<name>V7BZK9_PHAVU</name>
<dbReference type="InterPro" id="IPR001245">
    <property type="entry name" value="Ser-Thr/Tyr_kinase_cat_dom"/>
</dbReference>
<dbReference type="InterPro" id="IPR017441">
    <property type="entry name" value="Protein_kinase_ATP_BS"/>
</dbReference>
<dbReference type="FunFam" id="2.60.120.430:FF:000007">
    <property type="entry name" value="FERONIA receptor-like kinase"/>
    <property type="match status" value="1"/>
</dbReference>
<proteinExistence type="predicted"/>
<feature type="domain" description="Protein kinase" evidence="15">
    <location>
        <begin position="509"/>
        <end position="767"/>
    </location>
</feature>
<dbReference type="Proteomes" id="UP000000226">
    <property type="component" value="Chromosome 4"/>
</dbReference>
<feature type="chain" id="PRO_5004755117" description="Protein kinase domain-containing protein" evidence="14">
    <location>
        <begin position="25"/>
        <end position="809"/>
    </location>
</feature>
<evidence type="ECO:0000256" key="8">
    <source>
        <dbReference type="ARBA" id="ARBA00022840"/>
    </source>
</evidence>
<keyword evidence="10 13" id="KW-0472">Membrane</keyword>
<evidence type="ECO:0000256" key="9">
    <source>
        <dbReference type="ARBA" id="ARBA00022989"/>
    </source>
</evidence>
<keyword evidence="6 12" id="KW-0547">Nucleotide-binding</keyword>
<dbReference type="InterPro" id="IPR000719">
    <property type="entry name" value="Prot_kinase_dom"/>
</dbReference>
<dbReference type="GO" id="GO:0004714">
    <property type="term" value="F:transmembrane receptor protein tyrosine kinase activity"/>
    <property type="evidence" value="ECO:0007669"/>
    <property type="project" value="InterPro"/>
</dbReference>
<dbReference type="PROSITE" id="PS50011">
    <property type="entry name" value="PROTEIN_KINASE_DOM"/>
    <property type="match status" value="1"/>
</dbReference>
<dbReference type="InterPro" id="IPR045272">
    <property type="entry name" value="ANXUR1/2-like"/>
</dbReference>
<dbReference type="Gene3D" id="3.30.200.20">
    <property type="entry name" value="Phosphorylase Kinase, domain 1"/>
    <property type="match status" value="1"/>
</dbReference>
<dbReference type="GO" id="GO:0016020">
    <property type="term" value="C:membrane"/>
    <property type="evidence" value="ECO:0007669"/>
    <property type="project" value="UniProtKB-SubCell"/>
</dbReference>
<dbReference type="InterPro" id="IPR011009">
    <property type="entry name" value="Kinase-like_dom_sf"/>
</dbReference>
<dbReference type="PANTHER" id="PTHR34590">
    <property type="entry name" value="OS03G0124300 PROTEIN-RELATED"/>
    <property type="match status" value="1"/>
</dbReference>
<evidence type="ECO:0000256" key="6">
    <source>
        <dbReference type="ARBA" id="ARBA00022741"/>
    </source>
</evidence>
<feature type="signal peptide" evidence="14">
    <location>
        <begin position="1"/>
        <end position="24"/>
    </location>
</feature>
<organism evidence="16 17">
    <name type="scientific">Phaseolus vulgaris</name>
    <name type="common">Kidney bean</name>
    <name type="synonym">French bean</name>
    <dbReference type="NCBI Taxonomy" id="3885"/>
    <lineage>
        <taxon>Eukaryota</taxon>
        <taxon>Viridiplantae</taxon>
        <taxon>Streptophyta</taxon>
        <taxon>Embryophyta</taxon>
        <taxon>Tracheophyta</taxon>
        <taxon>Spermatophyta</taxon>
        <taxon>Magnoliopsida</taxon>
        <taxon>eudicotyledons</taxon>
        <taxon>Gunneridae</taxon>
        <taxon>Pentapetalae</taxon>
        <taxon>rosids</taxon>
        <taxon>fabids</taxon>
        <taxon>Fabales</taxon>
        <taxon>Fabaceae</taxon>
        <taxon>Papilionoideae</taxon>
        <taxon>50 kb inversion clade</taxon>
        <taxon>NPAAA clade</taxon>
        <taxon>indigoferoid/millettioid clade</taxon>
        <taxon>Phaseoleae</taxon>
        <taxon>Phaseolus</taxon>
    </lineage>
</organism>
<dbReference type="Gene3D" id="2.60.120.430">
    <property type="entry name" value="Galactose-binding lectin"/>
    <property type="match status" value="2"/>
</dbReference>
<keyword evidence="11" id="KW-0325">Glycoprotein</keyword>
<dbReference type="Pfam" id="PF07714">
    <property type="entry name" value="PK_Tyr_Ser-Thr"/>
    <property type="match status" value="2"/>
</dbReference>
<keyword evidence="4 13" id="KW-0812">Transmembrane</keyword>
<evidence type="ECO:0000256" key="3">
    <source>
        <dbReference type="ARBA" id="ARBA00022679"/>
    </source>
</evidence>
<dbReference type="OrthoDB" id="1720310at2759"/>
<protein>
    <recommendedName>
        <fullName evidence="15">Protein kinase domain-containing protein</fullName>
    </recommendedName>
</protein>
<evidence type="ECO:0000256" key="5">
    <source>
        <dbReference type="ARBA" id="ARBA00022729"/>
    </source>
</evidence>
<keyword evidence="9 13" id="KW-1133">Transmembrane helix</keyword>
<dbReference type="FunFam" id="2.60.120.430:FF:000003">
    <property type="entry name" value="FERONIA receptor-like kinase"/>
    <property type="match status" value="1"/>
</dbReference>
<keyword evidence="17" id="KW-1185">Reference proteome</keyword>
<evidence type="ECO:0000256" key="4">
    <source>
        <dbReference type="ARBA" id="ARBA00022692"/>
    </source>
</evidence>
<keyword evidence="2" id="KW-0723">Serine/threonine-protein kinase</keyword>
<feature type="binding site" evidence="12">
    <location>
        <position position="538"/>
    </location>
    <ligand>
        <name>ATP</name>
        <dbReference type="ChEBI" id="CHEBI:30616"/>
    </ligand>
</feature>
<keyword evidence="8 12" id="KW-0067">ATP-binding</keyword>
<accession>V7BZK9</accession>
<feature type="transmembrane region" description="Helical" evidence="13">
    <location>
        <begin position="442"/>
        <end position="465"/>
    </location>
</feature>
<dbReference type="AlphaFoldDB" id="V7BZK9"/>
<dbReference type="InterPro" id="IPR024788">
    <property type="entry name" value="Malectin-like_Carb-bd_dom"/>
</dbReference>
<dbReference type="SUPFAM" id="SSF56112">
    <property type="entry name" value="Protein kinase-like (PK-like)"/>
    <property type="match status" value="1"/>
</dbReference>
<keyword evidence="7" id="KW-0418">Kinase</keyword>
<evidence type="ECO:0000256" key="10">
    <source>
        <dbReference type="ARBA" id="ARBA00023136"/>
    </source>
</evidence>
<evidence type="ECO:0000313" key="16">
    <source>
        <dbReference type="EMBL" id="ESW23357.1"/>
    </source>
</evidence>
<evidence type="ECO:0000256" key="2">
    <source>
        <dbReference type="ARBA" id="ARBA00022527"/>
    </source>
</evidence>
<dbReference type="PROSITE" id="PS00107">
    <property type="entry name" value="PROTEIN_KINASE_ATP"/>
    <property type="match status" value="1"/>
</dbReference>
<evidence type="ECO:0000256" key="7">
    <source>
        <dbReference type="ARBA" id="ARBA00022777"/>
    </source>
</evidence>
<dbReference type="PANTHER" id="PTHR34590:SF15">
    <property type="entry name" value="PROTEIN KINASE DOMAIN-CONTAINING PROTEIN"/>
    <property type="match status" value="1"/>
</dbReference>
<evidence type="ECO:0000256" key="1">
    <source>
        <dbReference type="ARBA" id="ARBA00004479"/>
    </source>
</evidence>
<evidence type="ECO:0000256" key="12">
    <source>
        <dbReference type="PROSITE-ProRule" id="PRU10141"/>
    </source>
</evidence>
<dbReference type="Pfam" id="PF12819">
    <property type="entry name" value="Malectin_like"/>
    <property type="match status" value="1"/>
</dbReference>
<keyword evidence="3" id="KW-0808">Transferase</keyword>
<evidence type="ECO:0000313" key="17">
    <source>
        <dbReference type="Proteomes" id="UP000000226"/>
    </source>
</evidence>
<sequence>MAITFTISLTLFFLLLHFSTHLQAYTPEDIITISCGTTGNSSDGQRRWTGDEDTNYLSFQDATVSAKATTQSPSTNPIPYSTARLSRSQFNYFFPVSPGPKFLRLFFYPSDYPSFPRNQASFTLQCNQFTLLNAFNASLHADDQATTTIFREYVVNVNDGEKLILTFTPSNPNSYAFINGIEVLSMPTDLYYTQPNDIGFTQVGTSTLYSVGTSYALQTEYRINSGGNKIRPENDTGLFRDWADEKAYFIKENPKNNDLPADIDGKMSITVNPDYVAPKELFRTARNQGTNGTLNKMSNLTWVFPVDCGFTYVLRLHFCELDPLINDMSDRRFFIYIASQLAEDRADVMKWSEKQKGVAVHRNYAVLIPKNGNQKKFNLSLQMHPYESGVDTTYSDAFLNGLEIFKISEAQSNNLAGPNPDPVQTNGLAGPIPDPINNRRRMIVITAGVVSGFVFISLVVFFVLFSTTSKWTPLLFSTTKSTNDYNFSLPSDQCHRFSLVQIKAATKNFDSVFIVGEGGFGHVYKGYIDNGSIPVAIKRLRQGSQQGACEFMNEIQILSQLRHRHLVSLIGYCCDNKEMILVYDFMGRGNLRDHLYGTDNPSPLEDLHWRRARSTLSSQWREARDHPSGRENDEHLCWMRRPNEMSKAHVSTAVKGSFGYLDPEYFIRQRLTEKSDVYSFGVVLFEVLCARSPLIHTGETEQVSLANWARYCYQNGTVAEIADPILKGKIAPQCFAMFCEIGISCLSQEGMQRPSMNDVVLMLESALKLQESADESEEEVREDVFHRDSKDNDKLMFELFSEILDPKPR</sequence>
<dbReference type="Gramene" id="ESW23357">
    <property type="protein sequence ID" value="ESW23357"/>
    <property type="gene ID" value="PHAVU_004G040300g"/>
</dbReference>
<reference evidence="17" key="1">
    <citation type="journal article" date="2014" name="Nat. Genet.">
        <title>A reference genome for common bean and genome-wide analysis of dual domestications.</title>
        <authorList>
            <person name="Schmutz J."/>
            <person name="McClean P.E."/>
            <person name="Mamidi S."/>
            <person name="Wu G.A."/>
            <person name="Cannon S.B."/>
            <person name="Grimwood J."/>
            <person name="Jenkins J."/>
            <person name="Shu S."/>
            <person name="Song Q."/>
            <person name="Chavarro C."/>
            <person name="Torres-Torres M."/>
            <person name="Geffroy V."/>
            <person name="Moghaddam S.M."/>
            <person name="Gao D."/>
            <person name="Abernathy B."/>
            <person name="Barry K."/>
            <person name="Blair M."/>
            <person name="Brick M.A."/>
            <person name="Chovatia M."/>
            <person name="Gepts P."/>
            <person name="Goodstein D.M."/>
            <person name="Gonzales M."/>
            <person name="Hellsten U."/>
            <person name="Hyten D.L."/>
            <person name="Jia G."/>
            <person name="Kelly J.D."/>
            <person name="Kudrna D."/>
            <person name="Lee R."/>
            <person name="Richard M.M."/>
            <person name="Miklas P.N."/>
            <person name="Osorno J.M."/>
            <person name="Rodrigues J."/>
            <person name="Thareau V."/>
            <person name="Urrea C.A."/>
            <person name="Wang M."/>
            <person name="Yu Y."/>
            <person name="Zhang M."/>
            <person name="Wing R.A."/>
            <person name="Cregan P.B."/>
            <person name="Rokhsar D.S."/>
            <person name="Jackson S.A."/>
        </authorList>
    </citation>
    <scope>NUCLEOTIDE SEQUENCE [LARGE SCALE GENOMIC DNA]</scope>
    <source>
        <strain evidence="17">cv. G19833</strain>
    </source>
</reference>